<sequence>MRTSQIRRPLAVTAIAAVTAGAGLALASPAQAQETSQVSVVHGIPGQDVDVYVDGDALLEGFAPGEIAGPLDLPAGAYDIVITAPGGDPDSEAILEVDGAEVPGGANLSLVAHLSEDGEPTLTPFANDVSEVAAGDARLTVRHTAAAPAVDVRAGGEPVFTDLTNPNEDGADLPAGTVDADVVLAGTEDVVLGPADLDLAEGTATIVYAIGSAEDDTLDLVVQTIDGLHSPPSGVPSGTGGQAATGVAAGWFAAAAAGLMLVIGGAFGLRHYRRTALR</sequence>
<evidence type="ECO:0000256" key="2">
    <source>
        <dbReference type="SAM" id="SignalP"/>
    </source>
</evidence>
<feature type="chain" id="PRO_5034358270" evidence="2">
    <location>
        <begin position="33"/>
        <end position="278"/>
    </location>
</feature>
<dbReference type="Pfam" id="PF14344">
    <property type="entry name" value="DUF4397"/>
    <property type="match status" value="1"/>
</dbReference>
<dbReference type="KEGG" id="nhy:JQS43_21740"/>
<dbReference type="AlphaFoldDB" id="A0A895YD48"/>
<keyword evidence="1" id="KW-1133">Transmembrane helix</keyword>
<feature type="signal peptide" evidence="2">
    <location>
        <begin position="1"/>
        <end position="32"/>
    </location>
</feature>
<keyword evidence="1" id="KW-0812">Transmembrane</keyword>
<dbReference type="EMBL" id="CP070499">
    <property type="protein sequence ID" value="QSB14125.1"/>
    <property type="molecule type" value="Genomic_DNA"/>
</dbReference>
<keyword evidence="2" id="KW-0732">Signal</keyword>
<name>A0A895YD48_9ACTN</name>
<protein>
    <submittedName>
        <fullName evidence="4">DUF4397 domain-containing protein</fullName>
    </submittedName>
</protein>
<evidence type="ECO:0000256" key="1">
    <source>
        <dbReference type="SAM" id="Phobius"/>
    </source>
</evidence>
<reference evidence="4" key="1">
    <citation type="submission" date="2021-02" db="EMBL/GenBank/DDBJ databases">
        <title>Natrosporangium hydrolyticum gen. nov., sp. nov, a haloalkaliphilic actinobacterium from a soda solonchak soil.</title>
        <authorList>
            <person name="Sorokin D.Y."/>
            <person name="Khijniak T.V."/>
            <person name="Zakharycheva A.P."/>
            <person name="Boueva O.V."/>
            <person name="Ariskina E.V."/>
            <person name="Hahnke R.L."/>
            <person name="Bunk B."/>
            <person name="Sproer C."/>
            <person name="Schumann P."/>
            <person name="Evtushenko L.I."/>
            <person name="Kublanov I.V."/>
        </authorList>
    </citation>
    <scope>NUCLEOTIDE SEQUENCE</scope>
    <source>
        <strain evidence="4">DSM 106523</strain>
    </source>
</reference>
<feature type="transmembrane region" description="Helical" evidence="1">
    <location>
        <begin position="248"/>
        <end position="269"/>
    </location>
</feature>
<dbReference type="RefSeq" id="WP_239676240.1">
    <property type="nucleotide sequence ID" value="NZ_CP070499.1"/>
</dbReference>
<dbReference type="InterPro" id="IPR025510">
    <property type="entry name" value="DUF4397"/>
</dbReference>
<feature type="domain" description="DUF4397" evidence="3">
    <location>
        <begin position="36"/>
        <end position="153"/>
    </location>
</feature>
<evidence type="ECO:0000313" key="4">
    <source>
        <dbReference type="EMBL" id="QSB14125.1"/>
    </source>
</evidence>
<evidence type="ECO:0000313" key="5">
    <source>
        <dbReference type="Proteomes" id="UP000662857"/>
    </source>
</evidence>
<proteinExistence type="predicted"/>
<keyword evidence="1" id="KW-0472">Membrane</keyword>
<accession>A0A895YD48</accession>
<dbReference type="Proteomes" id="UP000662857">
    <property type="component" value="Chromosome"/>
</dbReference>
<organism evidence="4 5">
    <name type="scientific">Natronosporangium hydrolyticum</name>
    <dbReference type="NCBI Taxonomy" id="2811111"/>
    <lineage>
        <taxon>Bacteria</taxon>
        <taxon>Bacillati</taxon>
        <taxon>Actinomycetota</taxon>
        <taxon>Actinomycetes</taxon>
        <taxon>Micromonosporales</taxon>
        <taxon>Micromonosporaceae</taxon>
        <taxon>Natronosporangium</taxon>
    </lineage>
</organism>
<gene>
    <name evidence="4" type="ORF">JQS43_21740</name>
</gene>
<evidence type="ECO:0000259" key="3">
    <source>
        <dbReference type="Pfam" id="PF14344"/>
    </source>
</evidence>
<keyword evidence="5" id="KW-1185">Reference proteome</keyword>